<dbReference type="EMBL" id="JAIFRP010005280">
    <property type="protein sequence ID" value="KAK2574679.1"/>
    <property type="molecule type" value="Genomic_DNA"/>
</dbReference>
<protein>
    <submittedName>
        <fullName evidence="1">Uncharacterized protein</fullName>
    </submittedName>
</protein>
<gene>
    <name evidence="1" type="ORF">KPH14_012957</name>
</gene>
<reference evidence="1" key="2">
    <citation type="journal article" date="2023" name="Commun. Biol.">
        <title>Intrasexual cuticular hydrocarbon dimorphism in a wasp sheds light on hydrocarbon biosynthesis genes in Hymenoptera.</title>
        <authorList>
            <person name="Moris V.C."/>
            <person name="Podsiadlowski L."/>
            <person name="Martin S."/>
            <person name="Oeyen J.P."/>
            <person name="Donath A."/>
            <person name="Petersen M."/>
            <person name="Wilbrandt J."/>
            <person name="Misof B."/>
            <person name="Liedtke D."/>
            <person name="Thamm M."/>
            <person name="Scheiner R."/>
            <person name="Schmitt T."/>
            <person name="Niehuis O."/>
        </authorList>
    </citation>
    <scope>NUCLEOTIDE SEQUENCE</scope>
    <source>
        <strain evidence="1">GBR_01_08_01A</strain>
    </source>
</reference>
<dbReference type="AlphaFoldDB" id="A0AAD9R7V6"/>
<dbReference type="Proteomes" id="UP001258017">
    <property type="component" value="Unassembled WGS sequence"/>
</dbReference>
<reference evidence="1" key="1">
    <citation type="submission" date="2021-08" db="EMBL/GenBank/DDBJ databases">
        <authorList>
            <person name="Misof B."/>
            <person name="Oliver O."/>
            <person name="Podsiadlowski L."/>
            <person name="Donath A."/>
            <person name="Peters R."/>
            <person name="Mayer C."/>
            <person name="Rust J."/>
            <person name="Gunkel S."/>
            <person name="Lesny P."/>
            <person name="Martin S."/>
            <person name="Oeyen J.P."/>
            <person name="Petersen M."/>
            <person name="Panagiotis P."/>
            <person name="Wilbrandt J."/>
            <person name="Tanja T."/>
        </authorList>
    </citation>
    <scope>NUCLEOTIDE SEQUENCE</scope>
    <source>
        <strain evidence="1">GBR_01_08_01A</strain>
        <tissue evidence="1">Thorax + abdomen</tissue>
    </source>
</reference>
<evidence type="ECO:0000313" key="2">
    <source>
        <dbReference type="Proteomes" id="UP001258017"/>
    </source>
</evidence>
<sequence>MLGNSDAEDFIGDLFFQANVQNYMTGTNTLATIQGDPKLEVYHNDKEQTIKTFYESAGYNYFEKDGNYETQTKSIMNYDLDESTTKMKQADILYRLYKIIDLVLEDMGHIVEKDGIRTYSIEFMSTSIVNDIRELDIIDRRLANGTMEPIKAIQLLDKIPKKQAENYLKEIDKRQDQMIEKDIETQNKFNK</sequence>
<evidence type="ECO:0000313" key="1">
    <source>
        <dbReference type="EMBL" id="KAK2574679.1"/>
    </source>
</evidence>
<accession>A0AAD9R7V6</accession>
<organism evidence="1 2">
    <name type="scientific">Odynerus spinipes</name>
    <dbReference type="NCBI Taxonomy" id="1348599"/>
    <lineage>
        <taxon>Eukaryota</taxon>
        <taxon>Metazoa</taxon>
        <taxon>Ecdysozoa</taxon>
        <taxon>Arthropoda</taxon>
        <taxon>Hexapoda</taxon>
        <taxon>Insecta</taxon>
        <taxon>Pterygota</taxon>
        <taxon>Neoptera</taxon>
        <taxon>Endopterygota</taxon>
        <taxon>Hymenoptera</taxon>
        <taxon>Apocrita</taxon>
        <taxon>Aculeata</taxon>
        <taxon>Vespoidea</taxon>
        <taxon>Vespidae</taxon>
        <taxon>Eumeninae</taxon>
        <taxon>Odynerus</taxon>
    </lineage>
</organism>
<proteinExistence type="predicted"/>
<name>A0AAD9R7V6_9HYME</name>
<comment type="caution">
    <text evidence="1">The sequence shown here is derived from an EMBL/GenBank/DDBJ whole genome shotgun (WGS) entry which is preliminary data.</text>
</comment>
<keyword evidence="2" id="KW-1185">Reference proteome</keyword>